<dbReference type="InterPro" id="IPR055150">
    <property type="entry name" value="Fe_hydrogense_Fe-S_bd"/>
</dbReference>
<dbReference type="NCBIfam" id="NF040762">
    <property type="entry name" value="Hydr_FeFe_Clost"/>
    <property type="match status" value="1"/>
</dbReference>
<accession>A0ABS7AQZ5</accession>
<dbReference type="InterPro" id="IPR013352">
    <property type="entry name" value="Fe_hydrogenase_subset"/>
</dbReference>
<feature type="domain" description="4Fe-4S ferredoxin-type" evidence="6">
    <location>
        <begin position="181"/>
        <end position="210"/>
    </location>
</feature>
<dbReference type="InterPro" id="IPR050340">
    <property type="entry name" value="Cytosolic_Fe-S_CAF"/>
</dbReference>
<evidence type="ECO:0000259" key="5">
    <source>
        <dbReference type="PROSITE" id="PS51085"/>
    </source>
</evidence>
<dbReference type="Pfam" id="PF22609">
    <property type="entry name" value="Fe_hydrogense_Fe-S_bd"/>
    <property type="match status" value="1"/>
</dbReference>
<dbReference type="Gene3D" id="3.30.70.20">
    <property type="match status" value="1"/>
</dbReference>
<dbReference type="PROSITE" id="PS51839">
    <property type="entry name" value="4FE4S_HC3"/>
    <property type="match status" value="1"/>
</dbReference>
<keyword evidence="9" id="KW-1185">Reference proteome</keyword>
<dbReference type="Pfam" id="PF02906">
    <property type="entry name" value="Fe_hyd_lg_C"/>
    <property type="match status" value="1"/>
</dbReference>
<name>A0ABS7AQZ5_9CLOT</name>
<protein>
    <submittedName>
        <fullName evidence="8">[FeFe] hydrogenase, group A</fullName>
    </submittedName>
</protein>
<evidence type="ECO:0000256" key="4">
    <source>
        <dbReference type="ARBA" id="ARBA00023014"/>
    </source>
</evidence>
<dbReference type="InterPro" id="IPR019574">
    <property type="entry name" value="NADH_UbQ_OxRdtase_Gsu_4Fe4S-bd"/>
</dbReference>
<feature type="domain" description="4Fe-4S ferredoxin-type" evidence="6">
    <location>
        <begin position="138"/>
        <end position="171"/>
    </location>
</feature>
<dbReference type="EMBL" id="JAHXPT010000011">
    <property type="protein sequence ID" value="MBW6411042.1"/>
    <property type="molecule type" value="Genomic_DNA"/>
</dbReference>
<organism evidence="8 9">
    <name type="scientific">Clostridium weizhouense</name>
    <dbReference type="NCBI Taxonomy" id="2859781"/>
    <lineage>
        <taxon>Bacteria</taxon>
        <taxon>Bacillati</taxon>
        <taxon>Bacillota</taxon>
        <taxon>Clostridia</taxon>
        <taxon>Eubacteriales</taxon>
        <taxon>Clostridiaceae</taxon>
        <taxon>Clostridium</taxon>
    </lineage>
</organism>
<dbReference type="CDD" id="cd00207">
    <property type="entry name" value="fer2"/>
    <property type="match status" value="1"/>
</dbReference>
<dbReference type="Gene3D" id="3.40.50.1780">
    <property type="match status" value="1"/>
</dbReference>
<dbReference type="PROSITE" id="PS51085">
    <property type="entry name" value="2FE2S_FER_2"/>
    <property type="match status" value="1"/>
</dbReference>
<dbReference type="Pfam" id="PF02256">
    <property type="entry name" value="Fe_hyd_SSU"/>
    <property type="match status" value="1"/>
</dbReference>
<dbReference type="InterPro" id="IPR017900">
    <property type="entry name" value="4Fe4S_Fe_S_CS"/>
</dbReference>
<dbReference type="Gene3D" id="3.10.20.740">
    <property type="match status" value="1"/>
</dbReference>
<dbReference type="InterPro" id="IPR004108">
    <property type="entry name" value="Fe_hydrogenase_lsu_C"/>
</dbReference>
<evidence type="ECO:0000313" key="8">
    <source>
        <dbReference type="EMBL" id="MBW6411042.1"/>
    </source>
</evidence>
<dbReference type="InterPro" id="IPR036010">
    <property type="entry name" value="2Fe-2S_ferredoxin-like_sf"/>
</dbReference>
<keyword evidence="2" id="KW-0479">Metal-binding</keyword>
<dbReference type="InterPro" id="IPR017896">
    <property type="entry name" value="4Fe4S_Fe-S-bd"/>
</dbReference>
<dbReference type="Pfam" id="PF12838">
    <property type="entry name" value="Fer4_7"/>
    <property type="match status" value="1"/>
</dbReference>
<dbReference type="InterPro" id="IPR009016">
    <property type="entry name" value="Fe_hydrogenase"/>
</dbReference>
<keyword evidence="4" id="KW-0411">Iron-sulfur</keyword>
<evidence type="ECO:0000313" key="9">
    <source>
        <dbReference type="Proteomes" id="UP001519921"/>
    </source>
</evidence>
<dbReference type="InterPro" id="IPR003149">
    <property type="entry name" value="Fe_hydrogenase_ssu"/>
</dbReference>
<dbReference type="SMART" id="SM00902">
    <property type="entry name" value="Fe_hyd_SSU"/>
    <property type="match status" value="1"/>
</dbReference>
<dbReference type="Gene3D" id="3.40.950.10">
    <property type="entry name" value="Fe-only Hydrogenase (Larger Subunit), Chain L, domain 3"/>
    <property type="match status" value="1"/>
</dbReference>
<dbReference type="Pfam" id="PF13510">
    <property type="entry name" value="Fer2_4"/>
    <property type="match status" value="1"/>
</dbReference>
<evidence type="ECO:0000256" key="1">
    <source>
        <dbReference type="ARBA" id="ARBA00022485"/>
    </source>
</evidence>
<dbReference type="Gene3D" id="4.10.260.20">
    <property type="entry name" value="Iron hydrogenase, small subunit"/>
    <property type="match status" value="1"/>
</dbReference>
<dbReference type="InterPro" id="IPR001041">
    <property type="entry name" value="2Fe-2S_ferredoxin-type"/>
</dbReference>
<evidence type="ECO:0000256" key="3">
    <source>
        <dbReference type="ARBA" id="ARBA00023004"/>
    </source>
</evidence>
<feature type="domain" description="2Fe-2S ferredoxin-type" evidence="5">
    <location>
        <begin position="1"/>
        <end position="78"/>
    </location>
</feature>
<dbReference type="SUPFAM" id="SSF53920">
    <property type="entry name" value="Fe-only hydrogenase"/>
    <property type="match status" value="1"/>
</dbReference>
<gene>
    <name evidence="8" type="ORF">KYD98_13170</name>
</gene>
<dbReference type="InterPro" id="IPR036991">
    <property type="entry name" value="Fe_hydrogenase_ssu_sf"/>
</dbReference>
<dbReference type="PROSITE" id="PS00198">
    <property type="entry name" value="4FE4S_FER_1"/>
    <property type="match status" value="1"/>
</dbReference>
<dbReference type="PROSITE" id="PS51379">
    <property type="entry name" value="4FE4S_FER_2"/>
    <property type="match status" value="2"/>
</dbReference>
<dbReference type="RefSeq" id="WP_219780508.1">
    <property type="nucleotide sequence ID" value="NZ_JAHXPT010000011.1"/>
</dbReference>
<dbReference type="Proteomes" id="UP001519921">
    <property type="component" value="Unassembled WGS sequence"/>
</dbReference>
<proteinExistence type="predicted"/>
<keyword evidence="3" id="KW-0408">Iron</keyword>
<dbReference type="SUPFAM" id="SSF54292">
    <property type="entry name" value="2Fe-2S ferredoxin-like"/>
    <property type="match status" value="1"/>
</dbReference>
<keyword evidence="1" id="KW-0004">4Fe-4S</keyword>
<feature type="domain" description="4Fe-4S His(Cys)3-ligated-type" evidence="7">
    <location>
        <begin position="78"/>
        <end position="117"/>
    </location>
</feature>
<dbReference type="NCBIfam" id="TIGR02512">
    <property type="entry name" value="FeFe_hydrog_A"/>
    <property type="match status" value="1"/>
</dbReference>
<reference evidence="8 9" key="1">
    <citation type="submission" date="2021-07" db="EMBL/GenBank/DDBJ databases">
        <title>Clostridium weizhouense sp. nov., an anaerobic bacterium isolated from activated sludge of Petroleum wastewater.</title>
        <authorList>
            <person name="Li Q."/>
        </authorList>
    </citation>
    <scope>NUCLEOTIDE SEQUENCE [LARGE SCALE GENOMIC DNA]</scope>
    <source>
        <strain evidence="8 9">YB-6</strain>
    </source>
</reference>
<evidence type="ECO:0000256" key="2">
    <source>
        <dbReference type="ARBA" id="ARBA00022723"/>
    </source>
</evidence>
<dbReference type="SUPFAM" id="SSF54862">
    <property type="entry name" value="4Fe-4S ferredoxins"/>
    <property type="match status" value="1"/>
</dbReference>
<comment type="caution">
    <text evidence="8">The sequence shown here is derived from an EMBL/GenBank/DDBJ whole genome shotgun (WGS) entry which is preliminary data.</text>
</comment>
<evidence type="ECO:0000259" key="6">
    <source>
        <dbReference type="PROSITE" id="PS51379"/>
    </source>
</evidence>
<sequence length="574" mass="63868">MINVIIDGEQIISKENETILKVALENGIEISTLCYLNDCSNTGKCGVCAVEIEGEENLVLSCETLVKDGMIIKTNSDRVQEEIKSKVSNMLDKHEFKCGPCKRRENCEFLKLVIKTKARASKPFIVQDKSSYVDDRSRSIVLDRTKCILCERCESACGERTGTDSIKIINDNGERKVSSIENRCFDETNCLLCGQCVAACPVDALSEKSHIERVQNAINDPNKHVIVAMAPSVRTAMGELFKMGYGIDVTGKIYTALRMLGFNKIFDINFGADMTIMEEATELVKRINEGGPFPMFTSCCPSWVREVENYFPNFIENLSTAKSPQQIFGAASKTYYPEIEGLNPKDIFTVTIMPCTSKKYEADRGEMENDGLRNIDAVITTRELAKMIKTAKIDFVNLEDGIVDPAMGEYTGAGAIFGATGGVMEAALRTSKDFIENRSLKDIEYKQVRGIEGIKEATVELGGKEYNIAVINGAKNVFNFIESGKMNEKEYHFIEVMSCPGGCVNGGGQPHVSAKEREKIDIRKVRASVLYNQDKGLEKRKSHENSALLKMYDNYMGKPGEGLAHKLLHIKYKK</sequence>
<evidence type="ECO:0000259" key="7">
    <source>
        <dbReference type="PROSITE" id="PS51839"/>
    </source>
</evidence>
<dbReference type="PANTHER" id="PTHR11615">
    <property type="entry name" value="NITRATE, FORMATE, IRON DEHYDROGENASE"/>
    <property type="match status" value="1"/>
</dbReference>